<protein>
    <submittedName>
        <fullName evidence="1">Uncharacterized protein</fullName>
    </submittedName>
</protein>
<dbReference type="RefSeq" id="WP_050726399.1">
    <property type="nucleotide sequence ID" value="NZ_CP012332.1"/>
</dbReference>
<reference evidence="1 2" key="1">
    <citation type="submission" date="2015-08" db="EMBL/GenBank/DDBJ databases">
        <authorList>
            <person name="Babu N.S."/>
            <person name="Beckwith C.J."/>
            <person name="Beseler K.G."/>
            <person name="Brison A."/>
            <person name="Carone J.V."/>
            <person name="Caskin T.P."/>
            <person name="Diamond M."/>
            <person name="Durham M.E."/>
            <person name="Foxe J.M."/>
            <person name="Go M."/>
            <person name="Henderson B.A."/>
            <person name="Jones I.B."/>
            <person name="McGettigan J.A."/>
            <person name="Micheletti S.J."/>
            <person name="Nasrallah M.E."/>
            <person name="Ortiz D."/>
            <person name="Piller C.R."/>
            <person name="Privatt S.R."/>
            <person name="Schneider S.L."/>
            <person name="Sharp S."/>
            <person name="Smith T.C."/>
            <person name="Stanton J.D."/>
            <person name="Ullery H.E."/>
            <person name="Wilson R.J."/>
            <person name="Serrano M.G."/>
            <person name="Buck G."/>
            <person name="Lee V."/>
            <person name="Wang Y."/>
            <person name="Carvalho R."/>
            <person name="Voegtly L."/>
            <person name="Shi R."/>
            <person name="Duckworth R."/>
            <person name="Johnson A."/>
            <person name="Loviza R."/>
            <person name="Walstead R."/>
            <person name="Shah Z."/>
            <person name="Kiflezghi M."/>
            <person name="Wade K."/>
            <person name="Ball S.L."/>
            <person name="Bradley K.W."/>
            <person name="Asai D.J."/>
            <person name="Bowman C.A."/>
            <person name="Russell D.A."/>
            <person name="Pope W.H."/>
            <person name="Jacobs-Sera D."/>
            <person name="Hendrix R.W."/>
            <person name="Hatfull G.F."/>
        </authorList>
    </citation>
    <scope>NUCLEOTIDE SEQUENCE [LARGE SCALE GENOMIC DNA]</scope>
    <source>
        <strain evidence="1 2">DSM 27710</strain>
    </source>
</reference>
<dbReference type="Proteomes" id="UP000055590">
    <property type="component" value="Chromosome"/>
</dbReference>
<evidence type="ECO:0000313" key="2">
    <source>
        <dbReference type="Proteomes" id="UP000055590"/>
    </source>
</evidence>
<sequence length="242" mass="26484">MSASVAKIYSETGWDALSGEVPIIVRVLSGAATLEELADAAGERDLVRMRKRLSRLVREGILVQQGALYEATARAFESDRQEGMLTTVARHFLPVIAKVANDPSSGFVAQVDLDLDEAEQEAFCSVGEQALLEELTALTELPAPAKEPWALVVMATSDVPPEDPTQERLMETLRRCARQRATASLAPRSVLRYLEGHFGDPGAAVELVRKAASKLGERRPGRRFSVTYTFCASPRTTVGEWR</sequence>
<organism evidence="1 2">
    <name type="scientific">Vulgatibacter incomptus</name>
    <dbReference type="NCBI Taxonomy" id="1391653"/>
    <lineage>
        <taxon>Bacteria</taxon>
        <taxon>Pseudomonadati</taxon>
        <taxon>Myxococcota</taxon>
        <taxon>Myxococcia</taxon>
        <taxon>Myxococcales</taxon>
        <taxon>Cystobacterineae</taxon>
        <taxon>Vulgatibacteraceae</taxon>
        <taxon>Vulgatibacter</taxon>
    </lineage>
</organism>
<dbReference type="EMBL" id="CP012332">
    <property type="protein sequence ID" value="AKU92189.1"/>
    <property type="molecule type" value="Genomic_DNA"/>
</dbReference>
<dbReference type="STRING" id="1391653.AKJ08_2576"/>
<accession>A0A0K1PGF7</accession>
<dbReference type="AlphaFoldDB" id="A0A0K1PGF7"/>
<keyword evidence="2" id="KW-1185">Reference proteome</keyword>
<name>A0A0K1PGF7_9BACT</name>
<evidence type="ECO:0000313" key="1">
    <source>
        <dbReference type="EMBL" id="AKU92189.1"/>
    </source>
</evidence>
<dbReference type="KEGG" id="vin:AKJ08_2576"/>
<gene>
    <name evidence="1" type="ORF">AKJ08_2576</name>
</gene>
<proteinExistence type="predicted"/>